<dbReference type="InterPro" id="IPR011991">
    <property type="entry name" value="ArsR-like_HTH"/>
</dbReference>
<dbReference type="InterPro" id="IPR000835">
    <property type="entry name" value="HTH_MarR-typ"/>
</dbReference>
<dbReference type="GO" id="GO:0003677">
    <property type="term" value="F:DNA binding"/>
    <property type="evidence" value="ECO:0007669"/>
    <property type="project" value="UniProtKB-KW"/>
</dbReference>
<dbReference type="PANTHER" id="PTHR42756:SF1">
    <property type="entry name" value="TRANSCRIPTIONAL REPRESSOR OF EMRAB OPERON"/>
    <property type="match status" value="1"/>
</dbReference>
<dbReference type="Proteomes" id="UP000539372">
    <property type="component" value="Unassembled WGS sequence"/>
</dbReference>
<protein>
    <submittedName>
        <fullName evidence="5">MarR family transcriptional regulator</fullName>
    </submittedName>
</protein>
<sequence>MSKSEQVSAPIRMVRSGEHLEEDRIAHLIRYVARGVTRSLQLRLAEHDVQFGTWIFLRILWEHDGLSQRELADRAGLMQSTTHTALSKLESMGYITRPHPKGDRKKRVVQLTELGRAMQETLVPLAEEVNGISLSDIPDDQVEMLRSTLLQMAVNLDRDEEQAFEAGKRVPPTRLPGL</sequence>
<accession>A0A7Y0E1S9</accession>
<evidence type="ECO:0000259" key="4">
    <source>
        <dbReference type="PROSITE" id="PS50995"/>
    </source>
</evidence>
<dbReference type="CDD" id="cd00090">
    <property type="entry name" value="HTH_ARSR"/>
    <property type="match status" value="1"/>
</dbReference>
<dbReference type="InterPro" id="IPR036390">
    <property type="entry name" value="WH_DNA-bd_sf"/>
</dbReference>
<evidence type="ECO:0000256" key="2">
    <source>
        <dbReference type="ARBA" id="ARBA00023125"/>
    </source>
</evidence>
<keyword evidence="2" id="KW-0238">DNA-binding</keyword>
<dbReference type="EMBL" id="JABBNT010000004">
    <property type="protein sequence ID" value="NMM45672.1"/>
    <property type="molecule type" value="Genomic_DNA"/>
</dbReference>
<dbReference type="PANTHER" id="PTHR42756">
    <property type="entry name" value="TRANSCRIPTIONAL REGULATOR, MARR"/>
    <property type="match status" value="1"/>
</dbReference>
<dbReference type="SMART" id="SM00347">
    <property type="entry name" value="HTH_MARR"/>
    <property type="match status" value="1"/>
</dbReference>
<keyword evidence="3" id="KW-0804">Transcription</keyword>
<dbReference type="PRINTS" id="PR00598">
    <property type="entry name" value="HTHMARR"/>
</dbReference>
<proteinExistence type="predicted"/>
<comment type="caution">
    <text evidence="5">The sequence shown here is derived from an EMBL/GenBank/DDBJ whole genome shotgun (WGS) entry which is preliminary data.</text>
</comment>
<dbReference type="PROSITE" id="PS50995">
    <property type="entry name" value="HTH_MARR_2"/>
    <property type="match status" value="1"/>
</dbReference>
<dbReference type="Gene3D" id="1.10.10.10">
    <property type="entry name" value="Winged helix-like DNA-binding domain superfamily/Winged helix DNA-binding domain"/>
    <property type="match status" value="1"/>
</dbReference>
<keyword evidence="1" id="KW-0805">Transcription regulation</keyword>
<dbReference type="Pfam" id="PF01047">
    <property type="entry name" value="MarR"/>
    <property type="match status" value="1"/>
</dbReference>
<dbReference type="InterPro" id="IPR036388">
    <property type="entry name" value="WH-like_DNA-bd_sf"/>
</dbReference>
<name>A0A7Y0E1S9_9PROT</name>
<reference evidence="5 6" key="1">
    <citation type="submission" date="2020-04" db="EMBL/GenBank/DDBJ databases">
        <title>Rhodospirillaceae bacterium KN72 isolated from deep sea.</title>
        <authorList>
            <person name="Zhang D.-C."/>
        </authorList>
    </citation>
    <scope>NUCLEOTIDE SEQUENCE [LARGE SCALE GENOMIC DNA]</scope>
    <source>
        <strain evidence="5 6">KN72</strain>
    </source>
</reference>
<keyword evidence="6" id="KW-1185">Reference proteome</keyword>
<feature type="domain" description="HTH marR-type" evidence="4">
    <location>
        <begin position="22"/>
        <end position="154"/>
    </location>
</feature>
<dbReference type="GO" id="GO:0003700">
    <property type="term" value="F:DNA-binding transcription factor activity"/>
    <property type="evidence" value="ECO:0007669"/>
    <property type="project" value="InterPro"/>
</dbReference>
<organism evidence="5 6">
    <name type="scientific">Pacificispira spongiicola</name>
    <dbReference type="NCBI Taxonomy" id="2729598"/>
    <lineage>
        <taxon>Bacteria</taxon>
        <taxon>Pseudomonadati</taxon>
        <taxon>Pseudomonadota</taxon>
        <taxon>Alphaproteobacteria</taxon>
        <taxon>Rhodospirillales</taxon>
        <taxon>Rhodospirillaceae</taxon>
        <taxon>Pacificispira</taxon>
    </lineage>
</organism>
<evidence type="ECO:0000256" key="1">
    <source>
        <dbReference type="ARBA" id="ARBA00023015"/>
    </source>
</evidence>
<evidence type="ECO:0000313" key="6">
    <source>
        <dbReference type="Proteomes" id="UP000539372"/>
    </source>
</evidence>
<evidence type="ECO:0000256" key="3">
    <source>
        <dbReference type="ARBA" id="ARBA00023163"/>
    </source>
</evidence>
<dbReference type="SUPFAM" id="SSF46785">
    <property type="entry name" value="Winged helix' DNA-binding domain"/>
    <property type="match status" value="1"/>
</dbReference>
<gene>
    <name evidence="5" type="ORF">HH303_14340</name>
</gene>
<dbReference type="RefSeq" id="WP_169626060.1">
    <property type="nucleotide sequence ID" value="NZ_JABBNT010000004.1"/>
</dbReference>
<evidence type="ECO:0000313" key="5">
    <source>
        <dbReference type="EMBL" id="NMM45672.1"/>
    </source>
</evidence>
<dbReference type="AlphaFoldDB" id="A0A7Y0E1S9"/>